<organism evidence="2 4">
    <name type="scientific">Anaerotignum propionicum DSM 1682</name>
    <dbReference type="NCBI Taxonomy" id="991789"/>
    <lineage>
        <taxon>Bacteria</taxon>
        <taxon>Bacillati</taxon>
        <taxon>Bacillota</taxon>
        <taxon>Clostridia</taxon>
        <taxon>Lachnospirales</taxon>
        <taxon>Anaerotignaceae</taxon>
        <taxon>Anaerotignum</taxon>
    </lineage>
</organism>
<dbReference type="EMBL" id="CP014223">
    <property type="protein sequence ID" value="AMJ40795.1"/>
    <property type="molecule type" value="Genomic_DNA"/>
</dbReference>
<dbReference type="RefSeq" id="WP_066048986.1">
    <property type="nucleotide sequence ID" value="NZ_CP014223.1"/>
</dbReference>
<evidence type="ECO:0000313" key="4">
    <source>
        <dbReference type="Proteomes" id="UP000184204"/>
    </source>
</evidence>
<name>A0A0X1U781_ANAPI</name>
<proteinExistence type="predicted"/>
<evidence type="ECO:0000313" key="1">
    <source>
        <dbReference type="EMBL" id="AMJ40795.1"/>
    </source>
</evidence>
<gene>
    <name evidence="1" type="ORF">CPRO_12020</name>
    <name evidence="2" type="ORF">SAMN02745151_01613</name>
</gene>
<dbReference type="Proteomes" id="UP000068026">
    <property type="component" value="Chromosome"/>
</dbReference>
<evidence type="ECO:0000313" key="2">
    <source>
        <dbReference type="EMBL" id="SHE73602.1"/>
    </source>
</evidence>
<reference evidence="3" key="2">
    <citation type="submission" date="2016-01" db="EMBL/GenBank/DDBJ databases">
        <authorList>
            <person name="Poehlein A."/>
            <person name="Schlien K."/>
            <person name="Gottschalk G."/>
            <person name="Buckel W."/>
            <person name="Daniel R."/>
        </authorList>
    </citation>
    <scope>NUCLEOTIDE SEQUENCE [LARGE SCALE GENOMIC DNA]</scope>
    <source>
        <strain evidence="3">X2</strain>
    </source>
</reference>
<dbReference type="AlphaFoldDB" id="A0A0X1U781"/>
<evidence type="ECO:0000313" key="3">
    <source>
        <dbReference type="Proteomes" id="UP000068026"/>
    </source>
</evidence>
<accession>A0A0X1U781</accession>
<dbReference type="OrthoDB" id="1733421at2"/>
<reference evidence="2" key="3">
    <citation type="submission" date="2016-11" db="EMBL/GenBank/DDBJ databases">
        <authorList>
            <person name="Varghese N."/>
            <person name="Submissions S."/>
        </authorList>
    </citation>
    <scope>NUCLEOTIDE SEQUENCE</scope>
    <source>
        <strain evidence="2">DSM 1682</strain>
    </source>
</reference>
<reference evidence="4" key="4">
    <citation type="submission" date="2016-11" db="EMBL/GenBank/DDBJ databases">
        <authorList>
            <person name="Jaros S."/>
            <person name="Januszkiewicz K."/>
            <person name="Wedrychowicz H."/>
        </authorList>
    </citation>
    <scope>NUCLEOTIDE SEQUENCE [LARGE SCALE GENOMIC DNA]</scope>
    <source>
        <strain evidence="4">DSM 1682</strain>
    </source>
</reference>
<dbReference type="Proteomes" id="UP000184204">
    <property type="component" value="Unassembled WGS sequence"/>
</dbReference>
<dbReference type="KEGG" id="cpro:CPRO_12020"/>
<dbReference type="EMBL" id="FQUA01000006">
    <property type="protein sequence ID" value="SHE73602.1"/>
    <property type="molecule type" value="Genomic_DNA"/>
</dbReference>
<protein>
    <submittedName>
        <fullName evidence="2">Uncharacterized protein</fullName>
    </submittedName>
</protein>
<sequence length="341" mass="36476">MGAFEFDNNTELSSRSCGCGCGCGSGSDSNTGAGEVCIIAQKIFDQCRIQKCLTPDILGPARAARNSGPGGKEMICEGDIIVPPCNATDVIIKHLVLKKIEIIRKTPSPLQIGCWDIELRYVFEYTLEFRRSDGCFIGRIDATSSYTLKTTLFGSTETDTTTVNEMFNCCFSGIGGPFVVAEGKAIALAAELKYASPSNNCCCCCCSCICDCESGCGCDNGCNDFCNDCCGDVSQTTPVAVNVTIGLFTIIKLYRPVNMVVQSLGTCLPESCVSPLQSGDPCANFNALSFPWDAFVPSKEPKSCCAFTPTFSSPNCDFDDNTNSVNNSNNNCNCNNRCNCK</sequence>
<reference evidence="1 3" key="1">
    <citation type="journal article" date="2016" name="Genome Announc.">
        <title>Complete Genome Sequence of the Amino Acid-Fermenting Clostridium propionicum X2 (DSM 1682).</title>
        <authorList>
            <person name="Poehlein A."/>
            <person name="Schlien K."/>
            <person name="Chowdhury N.P."/>
            <person name="Gottschalk G."/>
            <person name="Buckel W."/>
            <person name="Daniel R."/>
        </authorList>
    </citation>
    <scope>NUCLEOTIDE SEQUENCE [LARGE SCALE GENOMIC DNA]</scope>
    <source>
        <strain evidence="1 3">X2</strain>
    </source>
</reference>
<keyword evidence="3" id="KW-1185">Reference proteome</keyword>